<evidence type="ECO:0000256" key="7">
    <source>
        <dbReference type="HAMAP-Rule" id="MF_00672"/>
    </source>
</evidence>
<dbReference type="NCBIfam" id="NF002457">
    <property type="entry name" value="PRK01637.1"/>
    <property type="match status" value="1"/>
</dbReference>
<keyword evidence="9" id="KW-1185">Reference proteome</keyword>
<dbReference type="GO" id="GO:0005886">
    <property type="term" value="C:plasma membrane"/>
    <property type="evidence" value="ECO:0007669"/>
    <property type="project" value="UniProtKB-SubCell"/>
</dbReference>
<comment type="subcellular location">
    <subcellularLocation>
        <location evidence="1 7">Cell membrane</location>
        <topology evidence="1 7">Multi-pass membrane protein</topology>
    </subcellularLocation>
</comment>
<dbReference type="Pfam" id="PF03631">
    <property type="entry name" value="Virul_fac_BrkB"/>
    <property type="match status" value="1"/>
</dbReference>
<evidence type="ECO:0000256" key="3">
    <source>
        <dbReference type="ARBA" id="ARBA00022519"/>
    </source>
</evidence>
<reference evidence="8 9" key="1">
    <citation type="submission" date="2015-11" db="EMBL/GenBank/DDBJ databases">
        <authorList>
            <person name="Zhang Y."/>
            <person name="Guo Z."/>
        </authorList>
    </citation>
    <scope>NUCLEOTIDE SEQUENCE [LARGE SCALE GENOMIC DNA]</scope>
    <source>
        <strain evidence="8 9">KCTC 12086</strain>
    </source>
</reference>
<dbReference type="Proteomes" id="UP000061457">
    <property type="component" value="Chromosome I"/>
</dbReference>
<dbReference type="PANTHER" id="PTHR30213">
    <property type="entry name" value="INNER MEMBRANE PROTEIN YHJD"/>
    <property type="match status" value="1"/>
</dbReference>
<dbReference type="NCBIfam" id="TIGR00765">
    <property type="entry name" value="yihY_not_rbn"/>
    <property type="match status" value="1"/>
</dbReference>
<keyword evidence="3" id="KW-0997">Cell inner membrane</keyword>
<protein>
    <recommendedName>
        <fullName evidence="7">UPF0761 membrane protein PP2015_3147</fullName>
    </recommendedName>
</protein>
<dbReference type="HAMAP" id="MF_00672">
    <property type="entry name" value="UPF0761"/>
    <property type="match status" value="1"/>
</dbReference>
<keyword evidence="6 7" id="KW-0472">Membrane</keyword>
<dbReference type="EMBL" id="CP013187">
    <property type="protein sequence ID" value="ALO43626.1"/>
    <property type="molecule type" value="Genomic_DNA"/>
</dbReference>
<evidence type="ECO:0000256" key="4">
    <source>
        <dbReference type="ARBA" id="ARBA00022692"/>
    </source>
</evidence>
<sequence>MMCKTFPVYFISMQLHYQQIQSKAKEFLARQPSWWQHYFKRCLEDQITINAGYLAYVTLLSLVPLIAVGVAIFSAFPGFEDTRVAIENFIFTNFVPTSTDSIKSHISAFTGNANQMTAVGISFLAAVALLLIRNVDTALNRIWRVKEKRPFMISFAIYWMVLTLGPVLLGASIGVTSYIVSLVSFADQGIPGFSGFLLKLLPYAISMAGFIMLYTLVPNKRVAFRAAIPGALFAALLFELTKKGFAMYISHFPSYEVIYGALATVPILFVWVYLSWIVVLLGAEFTVCLSERLEQQQAPEQHTEDSQHIAQ</sequence>
<feature type="transmembrane region" description="Helical" evidence="7">
    <location>
        <begin position="156"/>
        <end position="180"/>
    </location>
</feature>
<dbReference type="PIRSF" id="PIRSF035875">
    <property type="entry name" value="RNase_BN"/>
    <property type="match status" value="1"/>
</dbReference>
<feature type="transmembrane region" description="Helical" evidence="7">
    <location>
        <begin position="116"/>
        <end position="135"/>
    </location>
</feature>
<comment type="similarity">
    <text evidence="7">Belongs to the UPF0761 family.</text>
</comment>
<evidence type="ECO:0000313" key="8">
    <source>
        <dbReference type="EMBL" id="ALO43626.1"/>
    </source>
</evidence>
<dbReference type="KEGG" id="pphe:PP2015_3147"/>
<evidence type="ECO:0000256" key="5">
    <source>
        <dbReference type="ARBA" id="ARBA00022989"/>
    </source>
</evidence>
<keyword evidence="2 7" id="KW-1003">Cell membrane</keyword>
<feature type="transmembrane region" description="Helical" evidence="7">
    <location>
        <begin position="200"/>
        <end position="217"/>
    </location>
</feature>
<keyword evidence="4 7" id="KW-0812">Transmembrane</keyword>
<keyword evidence="5 7" id="KW-1133">Transmembrane helix</keyword>
<dbReference type="AlphaFoldDB" id="A0A0S2K557"/>
<dbReference type="STRING" id="161398.PP2015_3147"/>
<dbReference type="PATRIC" id="fig|161398.10.peg.3205"/>
<organism evidence="8 9">
    <name type="scientific">Pseudoalteromonas phenolica</name>
    <dbReference type="NCBI Taxonomy" id="161398"/>
    <lineage>
        <taxon>Bacteria</taxon>
        <taxon>Pseudomonadati</taxon>
        <taxon>Pseudomonadota</taxon>
        <taxon>Gammaproteobacteria</taxon>
        <taxon>Alteromonadales</taxon>
        <taxon>Pseudoalteromonadaceae</taxon>
        <taxon>Pseudoalteromonas</taxon>
    </lineage>
</organism>
<gene>
    <name evidence="8" type="ORF">PP2015_3147</name>
</gene>
<name>A0A0S2K557_9GAMM</name>
<dbReference type="InterPro" id="IPR017039">
    <property type="entry name" value="Virul_fac_BrkB"/>
</dbReference>
<proteinExistence type="inferred from homology"/>
<feature type="transmembrane region" description="Helical" evidence="7">
    <location>
        <begin position="222"/>
        <end position="238"/>
    </location>
</feature>
<feature type="transmembrane region" description="Helical" evidence="7">
    <location>
        <begin position="53"/>
        <end position="76"/>
    </location>
</feature>
<evidence type="ECO:0000256" key="2">
    <source>
        <dbReference type="ARBA" id="ARBA00022475"/>
    </source>
</evidence>
<evidence type="ECO:0000313" key="9">
    <source>
        <dbReference type="Proteomes" id="UP000061457"/>
    </source>
</evidence>
<feature type="transmembrane region" description="Helical" evidence="7">
    <location>
        <begin position="258"/>
        <end position="283"/>
    </location>
</feature>
<dbReference type="PANTHER" id="PTHR30213:SF0">
    <property type="entry name" value="UPF0761 MEMBRANE PROTEIN YIHY"/>
    <property type="match status" value="1"/>
</dbReference>
<dbReference type="InterPro" id="IPR023679">
    <property type="entry name" value="UPF0761_bac"/>
</dbReference>
<evidence type="ECO:0000256" key="1">
    <source>
        <dbReference type="ARBA" id="ARBA00004651"/>
    </source>
</evidence>
<evidence type="ECO:0000256" key="6">
    <source>
        <dbReference type="ARBA" id="ARBA00023136"/>
    </source>
</evidence>
<accession>A0A0S2K557</accession>